<reference evidence="2" key="1">
    <citation type="submission" date="2021-01" db="EMBL/GenBank/DDBJ databases">
        <authorList>
            <person name="Corre E."/>
            <person name="Pelletier E."/>
            <person name="Niang G."/>
            <person name="Scheremetjew M."/>
            <person name="Finn R."/>
            <person name="Kale V."/>
            <person name="Holt S."/>
            <person name="Cochrane G."/>
            <person name="Meng A."/>
            <person name="Brown T."/>
            <person name="Cohen L."/>
        </authorList>
    </citation>
    <scope>NUCLEOTIDE SEQUENCE</scope>
    <source>
        <strain evidence="2">RCC1130</strain>
    </source>
</reference>
<dbReference type="EMBL" id="HBER01028798">
    <property type="protein sequence ID" value="CAD8539173.1"/>
    <property type="molecule type" value="Transcribed_RNA"/>
</dbReference>
<dbReference type="Pfam" id="PF04553">
    <property type="entry name" value="Tis11B_N"/>
    <property type="match status" value="1"/>
</dbReference>
<name>A0A6U5HZR3_9EUKA</name>
<evidence type="ECO:0000313" key="3">
    <source>
        <dbReference type="EMBL" id="CAD8539173.1"/>
    </source>
</evidence>
<evidence type="ECO:0000313" key="2">
    <source>
        <dbReference type="EMBL" id="CAD8539172.1"/>
    </source>
</evidence>
<proteinExistence type="predicted"/>
<dbReference type="EMBL" id="HBER01028797">
    <property type="protein sequence ID" value="CAD8539172.1"/>
    <property type="molecule type" value="Transcribed_RNA"/>
</dbReference>
<dbReference type="AlphaFoldDB" id="A0A6U5HZR3"/>
<evidence type="ECO:0000259" key="1">
    <source>
        <dbReference type="Pfam" id="PF04553"/>
    </source>
</evidence>
<dbReference type="InterPro" id="IPR007635">
    <property type="entry name" value="Tis11B_N"/>
</dbReference>
<organism evidence="2">
    <name type="scientific">Calcidiscus leptoporus</name>
    <dbReference type="NCBI Taxonomy" id="127549"/>
    <lineage>
        <taxon>Eukaryota</taxon>
        <taxon>Haptista</taxon>
        <taxon>Haptophyta</taxon>
        <taxon>Prymnesiophyceae</taxon>
        <taxon>Coccolithales</taxon>
        <taxon>Calcidiscaceae</taxon>
        <taxon>Calcidiscus</taxon>
    </lineage>
</organism>
<sequence length="107" mass="11711">MQENTLVAVCGIYGLDVIVQTLKSINAFEITCALARSLLGLPARGAPSSRSSFERRRDACRYNGVVLHSKLSTGQFPRANELIAKLERIKHEEHTKSQAKATLEAAS</sequence>
<gene>
    <name evidence="2" type="ORF">CLEP1334_LOCUS14455</name>
    <name evidence="3" type="ORF">CLEP1334_LOCUS14456</name>
</gene>
<accession>A0A6U5HZR3</accession>
<protein>
    <recommendedName>
        <fullName evidence="1">Tis11B-like protein N-terminal domain-containing protein</fullName>
    </recommendedName>
</protein>
<feature type="domain" description="Tis11B-like protein N-terminal" evidence="1">
    <location>
        <begin position="9"/>
        <end position="98"/>
    </location>
</feature>